<dbReference type="Proteomes" id="UP000018948">
    <property type="component" value="Unassembled WGS sequence"/>
</dbReference>
<proteinExistence type="predicted"/>
<gene>
    <name evidence="1" type="ORF">F442_15318</name>
</gene>
<comment type="caution">
    <text evidence="1">The sequence shown here is derived from an EMBL/GenBank/DDBJ whole genome shotgun (WGS) entry which is preliminary data.</text>
</comment>
<sequence>MREFLKTGTEGTGSSTIGPWSLFSRGRSLRTLCMR</sequence>
<protein>
    <submittedName>
        <fullName evidence="1">Uncharacterized protein</fullName>
    </submittedName>
</protein>
<dbReference type="AlphaFoldDB" id="W2YRL3"/>
<evidence type="ECO:0000313" key="1">
    <source>
        <dbReference type="EMBL" id="ETP36814.1"/>
    </source>
</evidence>
<evidence type="ECO:0000313" key="2">
    <source>
        <dbReference type="Proteomes" id="UP000018948"/>
    </source>
</evidence>
<name>W2YRL3_PHYNI</name>
<dbReference type="EMBL" id="ANIY01003247">
    <property type="protein sequence ID" value="ETP36814.1"/>
    <property type="molecule type" value="Genomic_DNA"/>
</dbReference>
<accession>W2YRL3</accession>
<organism evidence="1 2">
    <name type="scientific">Phytophthora nicotianae P10297</name>
    <dbReference type="NCBI Taxonomy" id="1317064"/>
    <lineage>
        <taxon>Eukaryota</taxon>
        <taxon>Sar</taxon>
        <taxon>Stramenopiles</taxon>
        <taxon>Oomycota</taxon>
        <taxon>Peronosporomycetes</taxon>
        <taxon>Peronosporales</taxon>
        <taxon>Peronosporaceae</taxon>
        <taxon>Phytophthora</taxon>
    </lineage>
</organism>
<reference evidence="1 2" key="1">
    <citation type="submission" date="2013-11" db="EMBL/GenBank/DDBJ databases">
        <title>The Genome Sequence of Phytophthora parasitica P10297.</title>
        <authorList>
            <consortium name="The Broad Institute Genomics Platform"/>
            <person name="Russ C."/>
            <person name="Tyler B."/>
            <person name="Panabieres F."/>
            <person name="Shan W."/>
            <person name="Tripathy S."/>
            <person name="Grunwald N."/>
            <person name="Machado M."/>
            <person name="Johnson C.S."/>
            <person name="Walker B."/>
            <person name="Young S.K."/>
            <person name="Zeng Q."/>
            <person name="Gargeya S."/>
            <person name="Fitzgerald M."/>
            <person name="Haas B."/>
            <person name="Abouelleil A."/>
            <person name="Allen A.W."/>
            <person name="Alvarado L."/>
            <person name="Arachchi H.M."/>
            <person name="Berlin A.M."/>
            <person name="Chapman S.B."/>
            <person name="Gainer-Dewar J."/>
            <person name="Goldberg J."/>
            <person name="Griggs A."/>
            <person name="Gujja S."/>
            <person name="Hansen M."/>
            <person name="Howarth C."/>
            <person name="Imamovic A."/>
            <person name="Ireland A."/>
            <person name="Larimer J."/>
            <person name="McCowan C."/>
            <person name="Murphy C."/>
            <person name="Pearson M."/>
            <person name="Poon T.W."/>
            <person name="Priest M."/>
            <person name="Roberts A."/>
            <person name="Saif S."/>
            <person name="Shea T."/>
            <person name="Sisk P."/>
            <person name="Sykes S."/>
            <person name="Wortman J."/>
            <person name="Nusbaum C."/>
            <person name="Birren B."/>
        </authorList>
    </citation>
    <scope>NUCLEOTIDE SEQUENCE [LARGE SCALE GENOMIC DNA]</scope>
    <source>
        <strain evidence="1 2">P10297</strain>
    </source>
</reference>